<protein>
    <recommendedName>
        <fullName evidence="3">F-box domain-containing protein</fullName>
    </recommendedName>
</protein>
<dbReference type="OrthoDB" id="2369458at2759"/>
<proteinExistence type="predicted"/>
<gene>
    <name evidence="1" type="ORF">BGZ99_004215</name>
</gene>
<organism evidence="1 2">
    <name type="scientific">Dissophora globulifera</name>
    <dbReference type="NCBI Taxonomy" id="979702"/>
    <lineage>
        <taxon>Eukaryota</taxon>
        <taxon>Fungi</taxon>
        <taxon>Fungi incertae sedis</taxon>
        <taxon>Mucoromycota</taxon>
        <taxon>Mortierellomycotina</taxon>
        <taxon>Mortierellomycetes</taxon>
        <taxon>Mortierellales</taxon>
        <taxon>Mortierellaceae</taxon>
        <taxon>Dissophora</taxon>
    </lineage>
</organism>
<sequence length="493" mass="57289">MASSSLSLRPTTPQTHPLDLLEIRTLIALYLGRQELGQCILVSRKWSENFLPIYWRYVNISPPKLARCHASALQSHGQHVRILLAGRIEESSVFNQTSVAHVQELDAMSCVSKHKDDEGRGCLREILERNKESLVTLCWRCYGRDTLLRRPHRIWADMLEGLQNLVRLHLMNWALARSDFVVILRSCPVLKYLTMEACEETWTPVGYKNDTAAQDAESDYTQLEKEEREFIHNNLETLEFNGNLIPSFLRYIPRIHSLTLRHILNGDFRDLEAQLLRSPSDTLSQVKNLTVLSGCSSRAAFMALINAIPCLQSFDGDIPPEVMDDFLETVLQKHSQVLEKMVLQEYPFDNTAQFRFNFWRFLESCPQLVQLEISYSLRECLTWTTVQPQEDDDLSALSSMSFLRLYEPTKEWVCHDLKRLHLRIKDMDIHRPMDQITFDLCVDRLLPPEEKRDNSRRTRSDLERLILERLSALEKLEELNIGGGWYTLMPRGQ</sequence>
<dbReference type="EMBL" id="JAAAIP010000261">
    <property type="protein sequence ID" value="KAG0320968.1"/>
    <property type="molecule type" value="Genomic_DNA"/>
</dbReference>
<keyword evidence="2" id="KW-1185">Reference proteome</keyword>
<dbReference type="InterPro" id="IPR032675">
    <property type="entry name" value="LRR_dom_sf"/>
</dbReference>
<dbReference type="AlphaFoldDB" id="A0A9P6UU54"/>
<dbReference type="SUPFAM" id="SSF52047">
    <property type="entry name" value="RNI-like"/>
    <property type="match status" value="1"/>
</dbReference>
<dbReference type="Proteomes" id="UP000738325">
    <property type="component" value="Unassembled WGS sequence"/>
</dbReference>
<comment type="caution">
    <text evidence="1">The sequence shown here is derived from an EMBL/GenBank/DDBJ whole genome shotgun (WGS) entry which is preliminary data.</text>
</comment>
<evidence type="ECO:0008006" key="3">
    <source>
        <dbReference type="Google" id="ProtNLM"/>
    </source>
</evidence>
<dbReference type="Gene3D" id="3.80.10.10">
    <property type="entry name" value="Ribonuclease Inhibitor"/>
    <property type="match status" value="1"/>
</dbReference>
<accession>A0A9P6UU54</accession>
<reference evidence="1" key="1">
    <citation type="journal article" date="2020" name="Fungal Divers.">
        <title>Resolving the Mortierellaceae phylogeny through synthesis of multi-gene phylogenetics and phylogenomics.</title>
        <authorList>
            <person name="Vandepol N."/>
            <person name="Liber J."/>
            <person name="Desiro A."/>
            <person name="Na H."/>
            <person name="Kennedy M."/>
            <person name="Barry K."/>
            <person name="Grigoriev I.V."/>
            <person name="Miller A.N."/>
            <person name="O'Donnell K."/>
            <person name="Stajich J.E."/>
            <person name="Bonito G."/>
        </authorList>
    </citation>
    <scope>NUCLEOTIDE SEQUENCE</scope>
    <source>
        <strain evidence="1">REB-010B</strain>
    </source>
</reference>
<evidence type="ECO:0000313" key="1">
    <source>
        <dbReference type="EMBL" id="KAG0320968.1"/>
    </source>
</evidence>
<evidence type="ECO:0000313" key="2">
    <source>
        <dbReference type="Proteomes" id="UP000738325"/>
    </source>
</evidence>
<name>A0A9P6UU54_9FUNG</name>